<feature type="compositionally biased region" description="Acidic residues" evidence="4">
    <location>
        <begin position="224"/>
        <end position="233"/>
    </location>
</feature>
<dbReference type="OrthoDB" id="6247875at2759"/>
<dbReference type="PANTHER" id="PTHR45789">
    <property type="entry name" value="FI18025P1"/>
    <property type="match status" value="1"/>
</dbReference>
<name>A0A371DUU9_9APHY</name>
<dbReference type="Pfam" id="PF00505">
    <property type="entry name" value="HMG_box"/>
    <property type="match status" value="1"/>
</dbReference>
<keyword evidence="1 3" id="KW-0238">DNA-binding</keyword>
<feature type="compositionally biased region" description="Acidic residues" evidence="4">
    <location>
        <begin position="50"/>
        <end position="69"/>
    </location>
</feature>
<proteinExistence type="predicted"/>
<evidence type="ECO:0000256" key="4">
    <source>
        <dbReference type="SAM" id="MobiDB-lite"/>
    </source>
</evidence>
<feature type="region of interest" description="Disordered" evidence="4">
    <location>
        <begin position="217"/>
        <end position="260"/>
    </location>
</feature>
<keyword evidence="7" id="KW-1185">Reference proteome</keyword>
<dbReference type="GO" id="GO:0005634">
    <property type="term" value="C:nucleus"/>
    <property type="evidence" value="ECO:0007669"/>
    <property type="project" value="UniProtKB-UniRule"/>
</dbReference>
<dbReference type="InterPro" id="IPR051356">
    <property type="entry name" value="SOX/SOX-like_TF"/>
</dbReference>
<dbReference type="SMART" id="SM00398">
    <property type="entry name" value="HMG"/>
    <property type="match status" value="1"/>
</dbReference>
<feature type="compositionally biased region" description="Basic residues" evidence="4">
    <location>
        <begin position="1"/>
        <end position="14"/>
    </location>
</feature>
<dbReference type="InterPro" id="IPR036910">
    <property type="entry name" value="HMG_box_dom_sf"/>
</dbReference>
<dbReference type="Proteomes" id="UP000256964">
    <property type="component" value="Unassembled WGS sequence"/>
</dbReference>
<dbReference type="AlphaFoldDB" id="A0A371DUU9"/>
<feature type="region of interest" description="Disordered" evidence="4">
    <location>
        <begin position="1"/>
        <end position="101"/>
    </location>
</feature>
<dbReference type="EMBL" id="KZ857381">
    <property type="protein sequence ID" value="RDX56320.1"/>
    <property type="molecule type" value="Genomic_DNA"/>
</dbReference>
<feature type="DNA-binding region" description="HMG box" evidence="3">
    <location>
        <begin position="98"/>
        <end position="167"/>
    </location>
</feature>
<dbReference type="PANTHER" id="PTHR45789:SF2">
    <property type="entry name" value="FI18025P1"/>
    <property type="match status" value="1"/>
</dbReference>
<evidence type="ECO:0000256" key="1">
    <source>
        <dbReference type="ARBA" id="ARBA00023125"/>
    </source>
</evidence>
<dbReference type="GO" id="GO:0000981">
    <property type="term" value="F:DNA-binding transcription factor activity, RNA polymerase II-specific"/>
    <property type="evidence" value="ECO:0007669"/>
    <property type="project" value="TreeGrafter"/>
</dbReference>
<feature type="compositionally biased region" description="Polar residues" evidence="4">
    <location>
        <begin position="78"/>
        <end position="87"/>
    </location>
</feature>
<evidence type="ECO:0000259" key="5">
    <source>
        <dbReference type="PROSITE" id="PS50118"/>
    </source>
</evidence>
<feature type="compositionally biased region" description="Polar residues" evidence="4">
    <location>
        <begin position="38"/>
        <end position="49"/>
    </location>
</feature>
<dbReference type="Gene3D" id="1.10.30.10">
    <property type="entry name" value="High mobility group box domain"/>
    <property type="match status" value="1"/>
</dbReference>
<evidence type="ECO:0000313" key="7">
    <source>
        <dbReference type="Proteomes" id="UP000256964"/>
    </source>
</evidence>
<organism evidence="6 7">
    <name type="scientific">Lentinus brumalis</name>
    <dbReference type="NCBI Taxonomy" id="2498619"/>
    <lineage>
        <taxon>Eukaryota</taxon>
        <taxon>Fungi</taxon>
        <taxon>Dikarya</taxon>
        <taxon>Basidiomycota</taxon>
        <taxon>Agaricomycotina</taxon>
        <taxon>Agaricomycetes</taxon>
        <taxon>Polyporales</taxon>
        <taxon>Polyporaceae</taxon>
        <taxon>Lentinus</taxon>
    </lineage>
</organism>
<evidence type="ECO:0000256" key="2">
    <source>
        <dbReference type="ARBA" id="ARBA00023242"/>
    </source>
</evidence>
<protein>
    <recommendedName>
        <fullName evidence="5">HMG box domain-containing protein</fullName>
    </recommendedName>
</protein>
<feature type="region of interest" description="Disordered" evidence="4">
    <location>
        <begin position="170"/>
        <end position="190"/>
    </location>
</feature>
<feature type="compositionally biased region" description="Basic residues" evidence="4">
    <location>
        <begin position="237"/>
        <end position="246"/>
    </location>
</feature>
<accession>A0A371DUU9</accession>
<reference evidence="6 7" key="1">
    <citation type="journal article" date="2018" name="Biotechnol. Biofuels">
        <title>Integrative visual omics of the white-rot fungus Polyporus brumalis exposes the biotechnological potential of its oxidative enzymes for delignifying raw plant biomass.</title>
        <authorList>
            <person name="Miyauchi S."/>
            <person name="Rancon A."/>
            <person name="Drula E."/>
            <person name="Hage H."/>
            <person name="Chaduli D."/>
            <person name="Favel A."/>
            <person name="Grisel S."/>
            <person name="Henrissat B."/>
            <person name="Herpoel-Gimbert I."/>
            <person name="Ruiz-Duenas F.J."/>
            <person name="Chevret D."/>
            <person name="Hainaut M."/>
            <person name="Lin J."/>
            <person name="Wang M."/>
            <person name="Pangilinan J."/>
            <person name="Lipzen A."/>
            <person name="Lesage-Meessen L."/>
            <person name="Navarro D."/>
            <person name="Riley R."/>
            <person name="Grigoriev I.V."/>
            <person name="Zhou S."/>
            <person name="Raouche S."/>
            <person name="Rosso M.N."/>
        </authorList>
    </citation>
    <scope>NUCLEOTIDE SEQUENCE [LARGE SCALE GENOMIC DNA]</scope>
    <source>
        <strain evidence="6 7">BRFM 1820</strain>
    </source>
</reference>
<dbReference type="CDD" id="cd01389">
    <property type="entry name" value="HMG-box_ROX1-like"/>
    <property type="match status" value="1"/>
</dbReference>
<keyword evidence="2 3" id="KW-0539">Nucleus</keyword>
<feature type="domain" description="HMG box" evidence="5">
    <location>
        <begin position="98"/>
        <end position="167"/>
    </location>
</feature>
<evidence type="ECO:0000313" key="6">
    <source>
        <dbReference type="EMBL" id="RDX56320.1"/>
    </source>
</evidence>
<dbReference type="SUPFAM" id="SSF47095">
    <property type="entry name" value="HMG-box"/>
    <property type="match status" value="1"/>
</dbReference>
<evidence type="ECO:0000256" key="3">
    <source>
        <dbReference type="PROSITE-ProRule" id="PRU00267"/>
    </source>
</evidence>
<sequence length="454" mass="50868">MPAFRNIRRSRRISRQPPRDPNTDEYDLYDLHLIYPGSSESSPFTTATTPDDDESYSPADDAGEPEVDPDSPPLPPTSIRSFPAQRSSHSRKRDPDYVPRPPNAFMIFRSDLWNTEKIKDTVERDHRQISRIAGELWNKMTPAQRAPYHAKADEAKRLHAIAHPNYKYTPIYRKDRGGKRKAKPDHTDKIHRCQQVARLMQRGYLGDDLKKELEKQAAAGNDDYSSDQSDEYVEGPRRKRARKSSAKKVTAAAPRSRHPRLAKAEVKYGDDDGQDLVTFPLPATLPVKCESPSVAEPHITQQSISPALYDVSPPSSDIQCGDEFVATADIPDFSLGEPASDCEVQFMNPFSSDFSRSPETPYPSLSPASGYLSLSDDFLDFAADADSPKLSSPDNAFIGIVNDKLCPLTNPFEIYVSDYGFESANAVYAYDDQASADSEFSDWMRYDNCAEPSH</sequence>
<gene>
    <name evidence="6" type="ORF">OH76DRAFT_612614</name>
</gene>
<dbReference type="GO" id="GO:0000978">
    <property type="term" value="F:RNA polymerase II cis-regulatory region sequence-specific DNA binding"/>
    <property type="evidence" value="ECO:0007669"/>
    <property type="project" value="TreeGrafter"/>
</dbReference>
<dbReference type="PROSITE" id="PS50118">
    <property type="entry name" value="HMG_BOX_2"/>
    <property type="match status" value="1"/>
</dbReference>
<dbReference type="STRING" id="139420.A0A371DUU9"/>
<dbReference type="InterPro" id="IPR009071">
    <property type="entry name" value="HMG_box_dom"/>
</dbReference>